<gene>
    <name evidence="7" type="primary">fasL</name>
</gene>
<evidence type="ECO:0000313" key="8">
    <source>
        <dbReference type="Ensembl" id="ENSGMOP00000030731.1"/>
    </source>
</evidence>
<comment type="subcellular location">
    <subcellularLocation>
        <location evidence="1">Membrane</location>
    </subcellularLocation>
</comment>
<dbReference type="SMART" id="SM00207">
    <property type="entry name" value="TNF"/>
    <property type="match status" value="1"/>
</dbReference>
<dbReference type="GO" id="GO:0008625">
    <property type="term" value="P:extrinsic apoptotic signaling pathway via death domain receptors"/>
    <property type="evidence" value="ECO:0007669"/>
    <property type="project" value="TreeGrafter"/>
</dbReference>
<dbReference type="GO" id="GO:0005125">
    <property type="term" value="F:cytokine activity"/>
    <property type="evidence" value="ECO:0007669"/>
    <property type="project" value="UniProtKB-KW"/>
</dbReference>
<sequence>MSYDQRQRYPGVFHVDGHQDPECPPVPPPRMAPYWSSPAAHESHRRKRNGCLGISHSGVTVLLLLFLLVFTTLGFGAYQIHNLQVDLRVIHKTDRMHSSDTNILTPEKQVGLEKPVLEKVKEEVRPAAHVIGRIHSTSSPKTHLLWEPKTGRAFTEGGVVYQDGALLVNHTGLHHVYSRVELMRPCSPTHHFVHSVFVRRAGRADPLMLMVGNRKDACNDKTKDSVWTSDSYLAAALHLQKQDRVFVNVSHPRDLSHNHYANFFGLYKI</sequence>
<comment type="similarity">
    <text evidence="2">Belongs to the tumor necrosis factor family.</text>
</comment>
<dbReference type="InterPro" id="IPR006052">
    <property type="entry name" value="TNF_dom"/>
</dbReference>
<dbReference type="EMBL" id="JN180847">
    <property type="protein sequence ID" value="AEO92032.1"/>
    <property type="molecule type" value="mRNA"/>
</dbReference>
<dbReference type="GO" id="GO:0016020">
    <property type="term" value="C:membrane"/>
    <property type="evidence" value="ECO:0007669"/>
    <property type="project" value="UniProtKB-SubCell"/>
</dbReference>
<evidence type="ECO:0000256" key="3">
    <source>
        <dbReference type="ARBA" id="ARBA00022514"/>
    </source>
</evidence>
<dbReference type="Pfam" id="PF00229">
    <property type="entry name" value="TNF"/>
    <property type="match status" value="1"/>
</dbReference>
<dbReference type="OMA" id="MACTVNF"/>
<dbReference type="Gene3D" id="2.60.120.40">
    <property type="match status" value="1"/>
</dbReference>
<reference evidence="8" key="2">
    <citation type="submission" date="2025-05" db="UniProtKB">
        <authorList>
            <consortium name="Ensembl"/>
        </authorList>
    </citation>
    <scope>IDENTIFICATION</scope>
</reference>
<reference evidence="7" key="1">
    <citation type="submission" date="2011-06" db="EMBL/GenBank/DDBJ databases">
        <title>Molecular characterization and expression of fasL in Atlantic cod (Gadus morhua)).</title>
        <authorList>
            <person name="Jeppinamogeru L."/>
            <person name="Rajan B."/>
            <person name="Ruangsri J."/>
            <person name="Brinchmann M."/>
            <person name="Kiron V."/>
        </authorList>
    </citation>
    <scope>NUCLEOTIDE SEQUENCE</scope>
</reference>
<keyword evidence="3" id="KW-0202">Cytokine</keyword>
<name>R9Q9N4_GADMO</name>
<dbReference type="SUPFAM" id="SSF49842">
    <property type="entry name" value="TNF-like"/>
    <property type="match status" value="1"/>
</dbReference>
<dbReference type="GO" id="GO:0043123">
    <property type="term" value="P:positive regulation of canonical NF-kappaB signal transduction"/>
    <property type="evidence" value="ECO:0007669"/>
    <property type="project" value="TreeGrafter"/>
</dbReference>
<dbReference type="InterPro" id="IPR008983">
    <property type="entry name" value="Tumour_necrosis_fac-like_dom"/>
</dbReference>
<proteinExistence type="evidence at transcript level"/>
<dbReference type="GO" id="GO:0006955">
    <property type="term" value="P:immune response"/>
    <property type="evidence" value="ECO:0007669"/>
    <property type="project" value="InterPro"/>
</dbReference>
<evidence type="ECO:0000256" key="2">
    <source>
        <dbReference type="ARBA" id="ARBA00008670"/>
    </source>
</evidence>
<accession>R9Q9N4</accession>
<keyword evidence="5" id="KW-0812">Transmembrane</keyword>
<dbReference type="PANTHER" id="PTHR11471:SF33">
    <property type="entry name" value="TUMOR NECROSIS FACTOR LIGAND SUPERFAMILY MEMBER 6"/>
    <property type="match status" value="1"/>
</dbReference>
<dbReference type="GeneTree" id="ENSGT01060000248544"/>
<evidence type="ECO:0000259" key="6">
    <source>
        <dbReference type="PROSITE" id="PS50049"/>
    </source>
</evidence>
<dbReference type="Proteomes" id="UP000694546">
    <property type="component" value="Chromosome 12"/>
</dbReference>
<evidence type="ECO:0000256" key="5">
    <source>
        <dbReference type="SAM" id="Phobius"/>
    </source>
</evidence>
<dbReference type="PROSITE" id="PS50049">
    <property type="entry name" value="THD_2"/>
    <property type="match status" value="1"/>
</dbReference>
<evidence type="ECO:0000313" key="9">
    <source>
        <dbReference type="Proteomes" id="UP000694546"/>
    </source>
</evidence>
<keyword evidence="5" id="KW-1133">Transmembrane helix</keyword>
<dbReference type="GO" id="GO:0030903">
    <property type="term" value="P:notochord development"/>
    <property type="evidence" value="ECO:0007669"/>
    <property type="project" value="Ensembl"/>
</dbReference>
<dbReference type="GO" id="GO:0005615">
    <property type="term" value="C:extracellular space"/>
    <property type="evidence" value="ECO:0007669"/>
    <property type="project" value="UniProtKB-KW"/>
</dbReference>
<feature type="transmembrane region" description="Helical" evidence="5">
    <location>
        <begin position="54"/>
        <end position="78"/>
    </location>
</feature>
<keyword evidence="9" id="KW-1185">Reference proteome</keyword>
<dbReference type="CDD" id="cd00184">
    <property type="entry name" value="TNF"/>
    <property type="match status" value="1"/>
</dbReference>
<dbReference type="Ensembl" id="ENSGMOT00000057727.1">
    <property type="protein sequence ID" value="ENSGMOP00000030731.1"/>
    <property type="gene ID" value="ENSGMOG00000037012.1"/>
</dbReference>
<dbReference type="PANTHER" id="PTHR11471">
    <property type="entry name" value="TUMOR NECROSIS FACTOR FAMILY MEMBER"/>
    <property type="match status" value="1"/>
</dbReference>
<evidence type="ECO:0000256" key="4">
    <source>
        <dbReference type="ARBA" id="ARBA00023136"/>
    </source>
</evidence>
<evidence type="ECO:0000256" key="1">
    <source>
        <dbReference type="ARBA" id="ARBA00004370"/>
    </source>
</evidence>
<evidence type="ECO:0000313" key="7">
    <source>
        <dbReference type="EMBL" id="AEO92032.1"/>
    </source>
</evidence>
<keyword evidence="4 5" id="KW-0472">Membrane</keyword>
<organism evidence="7">
    <name type="scientific">Gadus morhua</name>
    <name type="common">Atlantic cod</name>
    <dbReference type="NCBI Taxonomy" id="8049"/>
    <lineage>
        <taxon>Eukaryota</taxon>
        <taxon>Metazoa</taxon>
        <taxon>Chordata</taxon>
        <taxon>Craniata</taxon>
        <taxon>Vertebrata</taxon>
        <taxon>Euteleostomi</taxon>
        <taxon>Actinopterygii</taxon>
        <taxon>Neopterygii</taxon>
        <taxon>Teleostei</taxon>
        <taxon>Neoteleostei</taxon>
        <taxon>Acanthomorphata</taxon>
        <taxon>Zeiogadaria</taxon>
        <taxon>Gadariae</taxon>
        <taxon>Gadiformes</taxon>
        <taxon>Gadoidei</taxon>
        <taxon>Gadidae</taxon>
        <taxon>Gadus</taxon>
    </lineage>
</organism>
<feature type="domain" description="THD" evidence="6">
    <location>
        <begin position="126"/>
        <end position="269"/>
    </location>
</feature>
<dbReference type="GO" id="GO:0005164">
    <property type="term" value="F:tumor necrosis factor receptor binding"/>
    <property type="evidence" value="ECO:0007669"/>
    <property type="project" value="InterPro"/>
</dbReference>
<protein>
    <submittedName>
        <fullName evidence="7 8">FAS ligand</fullName>
    </submittedName>
</protein>
<dbReference type="AlphaFoldDB" id="R9Q9N4"/>